<gene>
    <name evidence="1" type="ORF">Q4521_10525</name>
</gene>
<organism evidence="1 2">
    <name type="scientific">Saccharophagus degradans</name>
    <dbReference type="NCBI Taxonomy" id="86304"/>
    <lineage>
        <taxon>Bacteria</taxon>
        <taxon>Pseudomonadati</taxon>
        <taxon>Pseudomonadota</taxon>
        <taxon>Gammaproteobacteria</taxon>
        <taxon>Cellvibrionales</taxon>
        <taxon>Cellvibrionaceae</taxon>
        <taxon>Saccharophagus</taxon>
    </lineage>
</organism>
<name>A0AAW7X8T7_9GAMM</name>
<dbReference type="Proteomes" id="UP001169760">
    <property type="component" value="Unassembled WGS sequence"/>
</dbReference>
<accession>A0AAW7X8T7</accession>
<dbReference type="InterPro" id="IPR021482">
    <property type="entry name" value="DUF3135"/>
</dbReference>
<evidence type="ECO:0000313" key="1">
    <source>
        <dbReference type="EMBL" id="MDO6422908.1"/>
    </source>
</evidence>
<comment type="caution">
    <text evidence="1">The sequence shown here is derived from an EMBL/GenBank/DDBJ whole genome shotgun (WGS) entry which is preliminary data.</text>
</comment>
<evidence type="ECO:0000313" key="2">
    <source>
        <dbReference type="Proteomes" id="UP001169760"/>
    </source>
</evidence>
<protein>
    <submittedName>
        <fullName evidence="1">DUF3135 domain-containing protein</fullName>
    </submittedName>
</protein>
<dbReference type="Pfam" id="PF11333">
    <property type="entry name" value="DUF3135"/>
    <property type="match status" value="1"/>
</dbReference>
<dbReference type="AlphaFoldDB" id="A0AAW7X8T7"/>
<sequence>MFDNWLEFDDLLKLAQDNPEHLENWRKSQVDSLISSAPEEFQRRLRGLQFQIDCERQKHSSPMGTCVAISRMMYESMDKLNQALLGEKAEPHPTQAEVVPFPISV</sequence>
<proteinExistence type="predicted"/>
<dbReference type="RefSeq" id="WP_303492772.1">
    <property type="nucleotide sequence ID" value="NZ_JAUOPB010000007.1"/>
</dbReference>
<dbReference type="EMBL" id="JAUOPB010000007">
    <property type="protein sequence ID" value="MDO6422908.1"/>
    <property type="molecule type" value="Genomic_DNA"/>
</dbReference>
<reference evidence="1" key="1">
    <citation type="submission" date="2023-07" db="EMBL/GenBank/DDBJ databases">
        <title>Genome content predicts the carbon catabolic preferences of heterotrophic bacteria.</title>
        <authorList>
            <person name="Gralka M."/>
        </authorList>
    </citation>
    <scope>NUCLEOTIDE SEQUENCE</scope>
    <source>
        <strain evidence="1">I3M17_2</strain>
    </source>
</reference>